<evidence type="ECO:0000256" key="5">
    <source>
        <dbReference type="ARBA" id="ARBA00022676"/>
    </source>
</evidence>
<proteinExistence type="inferred from homology"/>
<dbReference type="InterPro" id="IPR002659">
    <property type="entry name" value="Glyco_trans_31"/>
</dbReference>
<sequence length="151" mass="17709">MDDDAFVRIDQVLSSLKEKTSSNGLLFGQISFDSSPNRESDNKWFISDDWPHSTYPPWAHGPGYVISQDAARFIVEGHKQRDLMLFKLEDVAVGIWIEEYKKRGRKMKYMNDDRFYNAGCEAEYILAHYQNPRLMPCLWENLNKQHKPDCD</sequence>
<comment type="cofactor">
    <cofactor evidence="1 13">
        <name>Mn(2+)</name>
        <dbReference type="ChEBI" id="CHEBI:29035"/>
    </cofactor>
</comment>
<dbReference type="UniPathway" id="UPA00378"/>
<dbReference type="PANTHER" id="PTHR11214:SF3">
    <property type="entry name" value="BETA-1,3-GALACTOSYLTRANSFERASE 6"/>
    <property type="match status" value="1"/>
</dbReference>
<dbReference type="eggNOG" id="KOG2287">
    <property type="taxonomic scope" value="Eukaryota"/>
</dbReference>
<evidence type="ECO:0000256" key="3">
    <source>
        <dbReference type="ARBA" id="ARBA00004922"/>
    </source>
</evidence>
<keyword evidence="5 13" id="KW-0328">Glycosyltransferase</keyword>
<dbReference type="Gene3D" id="3.90.550.50">
    <property type="match status" value="1"/>
</dbReference>
<evidence type="ECO:0000256" key="1">
    <source>
        <dbReference type="ARBA" id="ARBA00001936"/>
    </source>
</evidence>
<dbReference type="EMBL" id="KI630180">
    <property type="protein sequence ID" value="EYU45470.1"/>
    <property type="molecule type" value="Genomic_DNA"/>
</dbReference>
<gene>
    <name evidence="14" type="ORF">MIMGU_mgv1a021273mg</name>
</gene>
<evidence type="ECO:0000313" key="15">
    <source>
        <dbReference type="Proteomes" id="UP000030748"/>
    </source>
</evidence>
<keyword evidence="10 13" id="KW-0333">Golgi apparatus</keyword>
<name>A0A022S2H8_ERYGU</name>
<dbReference type="GO" id="GO:0000139">
    <property type="term" value="C:Golgi membrane"/>
    <property type="evidence" value="ECO:0007669"/>
    <property type="project" value="UniProtKB-SubCell"/>
</dbReference>
<keyword evidence="8" id="KW-0735">Signal-anchor</keyword>
<evidence type="ECO:0000256" key="9">
    <source>
        <dbReference type="ARBA" id="ARBA00022989"/>
    </source>
</evidence>
<evidence type="ECO:0000256" key="6">
    <source>
        <dbReference type="ARBA" id="ARBA00022679"/>
    </source>
</evidence>
<keyword evidence="7" id="KW-0812">Transmembrane</keyword>
<accession>A0A022S2H8</accession>
<dbReference type="PANTHER" id="PTHR11214">
    <property type="entry name" value="BETA-1,3-N-ACETYLGLUCOSAMINYLTRANSFERASE"/>
    <property type="match status" value="1"/>
</dbReference>
<evidence type="ECO:0000256" key="7">
    <source>
        <dbReference type="ARBA" id="ARBA00022692"/>
    </source>
</evidence>
<evidence type="ECO:0000313" key="14">
    <source>
        <dbReference type="EMBL" id="EYU45470.1"/>
    </source>
</evidence>
<evidence type="ECO:0000256" key="13">
    <source>
        <dbReference type="RuleBase" id="RU363063"/>
    </source>
</evidence>
<evidence type="ECO:0000256" key="11">
    <source>
        <dbReference type="ARBA" id="ARBA00023136"/>
    </source>
</evidence>
<dbReference type="GO" id="GO:0016758">
    <property type="term" value="F:hexosyltransferase activity"/>
    <property type="evidence" value="ECO:0007669"/>
    <property type="project" value="InterPro"/>
</dbReference>
<evidence type="ECO:0000256" key="2">
    <source>
        <dbReference type="ARBA" id="ARBA00004323"/>
    </source>
</evidence>
<reference evidence="14 15" key="1">
    <citation type="journal article" date="2013" name="Proc. Natl. Acad. Sci. U.S.A.">
        <title>Fine-scale variation in meiotic recombination in Mimulus inferred from population shotgun sequencing.</title>
        <authorList>
            <person name="Hellsten U."/>
            <person name="Wright K.M."/>
            <person name="Jenkins J."/>
            <person name="Shu S."/>
            <person name="Yuan Y."/>
            <person name="Wessler S.R."/>
            <person name="Schmutz J."/>
            <person name="Willis J.H."/>
            <person name="Rokhsar D.S."/>
        </authorList>
    </citation>
    <scope>NUCLEOTIDE SEQUENCE [LARGE SCALE GENOMIC DNA]</scope>
    <source>
        <strain evidence="15">cv. DUN x IM62</strain>
    </source>
</reference>
<keyword evidence="12 13" id="KW-0464">Manganese</keyword>
<keyword evidence="9" id="KW-1133">Transmembrane helix</keyword>
<organism evidence="14 15">
    <name type="scientific">Erythranthe guttata</name>
    <name type="common">Yellow monkey flower</name>
    <name type="synonym">Mimulus guttatus</name>
    <dbReference type="NCBI Taxonomy" id="4155"/>
    <lineage>
        <taxon>Eukaryota</taxon>
        <taxon>Viridiplantae</taxon>
        <taxon>Streptophyta</taxon>
        <taxon>Embryophyta</taxon>
        <taxon>Tracheophyta</taxon>
        <taxon>Spermatophyta</taxon>
        <taxon>Magnoliopsida</taxon>
        <taxon>eudicotyledons</taxon>
        <taxon>Gunneridae</taxon>
        <taxon>Pentapetalae</taxon>
        <taxon>asterids</taxon>
        <taxon>lamiids</taxon>
        <taxon>Lamiales</taxon>
        <taxon>Phrymaceae</taxon>
        <taxon>Erythranthe</taxon>
    </lineage>
</organism>
<evidence type="ECO:0000256" key="4">
    <source>
        <dbReference type="ARBA" id="ARBA00008661"/>
    </source>
</evidence>
<dbReference type="PhylomeDB" id="A0A022S2H8"/>
<comment type="subcellular location">
    <subcellularLocation>
        <location evidence="2 13">Golgi apparatus membrane</location>
        <topology evidence="2 13">Single-pass type II membrane protein</topology>
    </subcellularLocation>
</comment>
<dbReference type="Pfam" id="PF01762">
    <property type="entry name" value="Galactosyl_T"/>
    <property type="match status" value="1"/>
</dbReference>
<evidence type="ECO:0000256" key="10">
    <source>
        <dbReference type="ARBA" id="ARBA00023034"/>
    </source>
</evidence>
<protein>
    <recommendedName>
        <fullName evidence="13">Hexosyltransferase</fullName>
        <ecNumber evidence="13">2.4.1.-</ecNumber>
    </recommendedName>
</protein>
<comment type="similarity">
    <text evidence="4 13">Belongs to the glycosyltransferase 31 family.</text>
</comment>
<dbReference type="AlphaFoldDB" id="A0A022S2H8"/>
<dbReference type="EC" id="2.4.1.-" evidence="13"/>
<dbReference type="Proteomes" id="UP000030748">
    <property type="component" value="Unassembled WGS sequence"/>
</dbReference>
<evidence type="ECO:0000256" key="8">
    <source>
        <dbReference type="ARBA" id="ARBA00022968"/>
    </source>
</evidence>
<keyword evidence="15" id="KW-1185">Reference proteome</keyword>
<evidence type="ECO:0000256" key="12">
    <source>
        <dbReference type="ARBA" id="ARBA00023211"/>
    </source>
</evidence>
<comment type="pathway">
    <text evidence="3">Protein modification; protein glycosylation.</text>
</comment>
<dbReference type="STRING" id="4155.A0A022S2H8"/>
<keyword evidence="11" id="KW-0472">Membrane</keyword>
<keyword evidence="6" id="KW-0808">Transferase</keyword>